<gene>
    <name evidence="1" type="ORF">KUL25_20795</name>
</gene>
<proteinExistence type="predicted"/>
<dbReference type="RefSeq" id="WP_257894660.1">
    <property type="nucleotide sequence ID" value="NZ_JAIMBW010000001.1"/>
</dbReference>
<keyword evidence="2" id="KW-1185">Reference proteome</keyword>
<evidence type="ECO:0000313" key="1">
    <source>
        <dbReference type="EMBL" id="QXL87809.1"/>
    </source>
</evidence>
<name>A0A975TUA7_9RHOB</name>
<dbReference type="EMBL" id="JAIMBW010000001">
    <property type="protein sequence ID" value="MBY4895208.1"/>
    <property type="molecule type" value="Genomic_DNA"/>
</dbReference>
<evidence type="ECO:0000313" key="2">
    <source>
        <dbReference type="Proteomes" id="UP000693972"/>
    </source>
</evidence>
<dbReference type="AlphaFoldDB" id="A0A975TUA7"/>
<organism evidence="1">
    <name type="scientific">Gymnodinialimonas phycosphaerae</name>
    <dbReference type="NCBI Taxonomy" id="2841589"/>
    <lineage>
        <taxon>Bacteria</taxon>
        <taxon>Pseudomonadati</taxon>
        <taxon>Pseudomonadota</taxon>
        <taxon>Alphaproteobacteria</taxon>
        <taxon>Rhodobacterales</taxon>
        <taxon>Paracoccaceae</taxon>
        <taxon>Gymnodinialimonas</taxon>
    </lineage>
</organism>
<accession>A0A975TUA7</accession>
<dbReference type="Proteomes" id="UP000693972">
    <property type="component" value="Unassembled WGS sequence"/>
</dbReference>
<dbReference type="EMBL" id="CP078073">
    <property type="protein sequence ID" value="QXL87809.1"/>
    <property type="molecule type" value="Genomic_DNA"/>
</dbReference>
<sequence length="126" mass="13282">MKPVWLLPLCLAACVTAQVYVTSIGPLRVLPDPEVTIFTPVALPDGSVIEPTPIRGGLVVRTVNGRAVPFEARDAALEALEAHCLDQATPQVPLFFGWRETGDEGVWSAAGCQVPADDPGAYSGAE</sequence>
<reference evidence="1 2" key="1">
    <citation type="submission" date="2021-07" db="EMBL/GenBank/DDBJ databases">
        <title>Karlodiniumbacter phycospheric gen. nov., sp. nov., a phycosphere bacterium isolated from karlodinium veneficum.</title>
        <authorList>
            <person name="Peng Y."/>
            <person name="Jiang L."/>
            <person name="Lee J."/>
        </authorList>
    </citation>
    <scope>NUCLEOTIDE SEQUENCE</scope>
    <source>
        <strain evidence="1 2">N5</strain>
    </source>
</reference>
<protein>
    <submittedName>
        <fullName evidence="1">Uncharacterized protein</fullName>
    </submittedName>
</protein>